<feature type="region of interest" description="Disordered" evidence="1">
    <location>
        <begin position="1"/>
        <end position="387"/>
    </location>
</feature>
<gene>
    <name evidence="2" type="ORF">CC86DRAFT_426047</name>
</gene>
<feature type="compositionally biased region" description="Pro residues" evidence="1">
    <location>
        <begin position="340"/>
        <end position="349"/>
    </location>
</feature>
<evidence type="ECO:0000313" key="3">
    <source>
        <dbReference type="Proteomes" id="UP000799424"/>
    </source>
</evidence>
<feature type="compositionally biased region" description="Polar residues" evidence="1">
    <location>
        <begin position="86"/>
        <end position="104"/>
    </location>
</feature>
<keyword evidence="3" id="KW-1185">Reference proteome</keyword>
<feature type="compositionally biased region" description="Polar residues" evidence="1">
    <location>
        <begin position="203"/>
        <end position="242"/>
    </location>
</feature>
<name>A0A6A6ZM00_9PLEO</name>
<dbReference type="Proteomes" id="UP000799424">
    <property type="component" value="Unassembled WGS sequence"/>
</dbReference>
<sequence>MYRAHQARTNSGILSRGGGLQGQGTSSRSNTGSGSHSNTFLAGILNHPHGDPSTPAAPRAAAQTGIGALRIGGSESQERGRGMEPPSTQAPAARQPSRSGSGRMNISDMLSGPPPETRHPTAEGGRGSGRDHSTCRMWETGQNVPCEPRCQADTTHSRDPTTQAPAARHPSGSGSGYMNIGQSPRPATALGPTQGHYFDSAHRTASPSGMATQGAQGNVSNVRGRQAAQHDSQNPRGSSQPPDWQMLDQRGLMPPNNPSTTAHAQQPPPPPPTGTIPHMQSFLTSALQSSYKAAPQSPAASHPASSYYAPKKTSASARPPTHPASADPYHNTIKTTSAPARPPVPPPGAADPMGKWCCECLRKDRPEQRHQTHGGPSCINLPMDANG</sequence>
<proteinExistence type="predicted"/>
<feature type="compositionally biased region" description="Polar residues" evidence="1">
    <location>
        <begin position="281"/>
        <end position="291"/>
    </location>
</feature>
<feature type="compositionally biased region" description="Low complexity" evidence="1">
    <location>
        <begin position="293"/>
        <end position="310"/>
    </location>
</feature>
<feature type="compositionally biased region" description="Low complexity" evidence="1">
    <location>
        <begin position="24"/>
        <end position="39"/>
    </location>
</feature>
<evidence type="ECO:0000313" key="2">
    <source>
        <dbReference type="EMBL" id="KAF2821699.1"/>
    </source>
</evidence>
<organism evidence="2 3">
    <name type="scientific">Ophiobolus disseminans</name>
    <dbReference type="NCBI Taxonomy" id="1469910"/>
    <lineage>
        <taxon>Eukaryota</taxon>
        <taxon>Fungi</taxon>
        <taxon>Dikarya</taxon>
        <taxon>Ascomycota</taxon>
        <taxon>Pezizomycotina</taxon>
        <taxon>Dothideomycetes</taxon>
        <taxon>Pleosporomycetidae</taxon>
        <taxon>Pleosporales</taxon>
        <taxon>Pleosporineae</taxon>
        <taxon>Phaeosphaeriaceae</taxon>
        <taxon>Ophiobolus</taxon>
    </lineage>
</organism>
<protein>
    <submittedName>
        <fullName evidence="2">Uncharacterized protein</fullName>
    </submittedName>
</protein>
<dbReference type="AlphaFoldDB" id="A0A6A6ZM00"/>
<accession>A0A6A6ZM00</accession>
<dbReference type="EMBL" id="MU006236">
    <property type="protein sequence ID" value="KAF2821699.1"/>
    <property type="molecule type" value="Genomic_DNA"/>
</dbReference>
<reference evidence="2" key="1">
    <citation type="journal article" date="2020" name="Stud. Mycol.">
        <title>101 Dothideomycetes genomes: a test case for predicting lifestyles and emergence of pathogens.</title>
        <authorList>
            <person name="Haridas S."/>
            <person name="Albert R."/>
            <person name="Binder M."/>
            <person name="Bloem J."/>
            <person name="Labutti K."/>
            <person name="Salamov A."/>
            <person name="Andreopoulos B."/>
            <person name="Baker S."/>
            <person name="Barry K."/>
            <person name="Bills G."/>
            <person name="Bluhm B."/>
            <person name="Cannon C."/>
            <person name="Castanera R."/>
            <person name="Culley D."/>
            <person name="Daum C."/>
            <person name="Ezra D."/>
            <person name="Gonzalez J."/>
            <person name="Henrissat B."/>
            <person name="Kuo A."/>
            <person name="Liang C."/>
            <person name="Lipzen A."/>
            <person name="Lutzoni F."/>
            <person name="Magnuson J."/>
            <person name="Mondo S."/>
            <person name="Nolan M."/>
            <person name="Ohm R."/>
            <person name="Pangilinan J."/>
            <person name="Park H.-J."/>
            <person name="Ramirez L."/>
            <person name="Alfaro M."/>
            <person name="Sun H."/>
            <person name="Tritt A."/>
            <person name="Yoshinaga Y."/>
            <person name="Zwiers L.-H."/>
            <person name="Turgeon B."/>
            <person name="Goodwin S."/>
            <person name="Spatafora J."/>
            <person name="Crous P."/>
            <person name="Grigoriev I."/>
        </authorList>
    </citation>
    <scope>NUCLEOTIDE SEQUENCE</scope>
    <source>
        <strain evidence="2">CBS 113818</strain>
    </source>
</reference>
<evidence type="ECO:0000256" key="1">
    <source>
        <dbReference type="SAM" id="MobiDB-lite"/>
    </source>
</evidence>
<feature type="compositionally biased region" description="Basic and acidic residues" evidence="1">
    <location>
        <begin position="360"/>
        <end position="370"/>
    </location>
</feature>